<accession>W0AJ73</accession>
<dbReference type="HOGENOM" id="CLU_2720301_0_0_5"/>
<dbReference type="Proteomes" id="UP000018851">
    <property type="component" value="Chromosome"/>
</dbReference>
<name>W0AJ73_9SPHN</name>
<dbReference type="RefSeq" id="WP_025294695.1">
    <property type="nucleotide sequence ID" value="NZ_CP006644.1"/>
</dbReference>
<evidence type="ECO:0000313" key="1">
    <source>
        <dbReference type="EMBL" id="AHE56592.1"/>
    </source>
</evidence>
<proteinExistence type="predicted"/>
<reference evidence="1 2" key="1">
    <citation type="submission" date="2013-07" db="EMBL/GenBank/DDBJ databases">
        <title>Completed genome of Sphingomonas sanxanigenens NX02.</title>
        <authorList>
            <person name="Ma T."/>
            <person name="Huang H."/>
            <person name="Wu M."/>
            <person name="Li X."/>
            <person name="Li G."/>
        </authorList>
    </citation>
    <scope>NUCLEOTIDE SEQUENCE [LARGE SCALE GENOMIC DNA]</scope>
    <source>
        <strain evidence="1 2">NX02</strain>
    </source>
</reference>
<dbReference type="OrthoDB" id="7509143at2"/>
<sequence length="72" mass="7783">MMQRDRTPKCHLGGHRPASERNLAGDVLRSTCVDCGCDIFRTHKDRRWVFSGMLGAAAPAARGTSAGNIARA</sequence>
<evidence type="ECO:0008006" key="3">
    <source>
        <dbReference type="Google" id="ProtNLM"/>
    </source>
</evidence>
<keyword evidence="2" id="KW-1185">Reference proteome</keyword>
<dbReference type="AlphaFoldDB" id="W0AJ73"/>
<dbReference type="PATRIC" id="fig|1123269.5.peg.4886"/>
<dbReference type="KEGG" id="ssan:NX02_24925"/>
<dbReference type="EMBL" id="CP006644">
    <property type="protein sequence ID" value="AHE56592.1"/>
    <property type="molecule type" value="Genomic_DNA"/>
</dbReference>
<protein>
    <recommendedName>
        <fullName evidence="3">CENP-V/GFA domain-containing protein</fullName>
    </recommendedName>
</protein>
<evidence type="ECO:0000313" key="2">
    <source>
        <dbReference type="Proteomes" id="UP000018851"/>
    </source>
</evidence>
<gene>
    <name evidence="1" type="ORF">NX02_24925</name>
</gene>
<organism evidence="1 2">
    <name type="scientific">Sphingomonas sanxanigenens DSM 19645 = NX02</name>
    <dbReference type="NCBI Taxonomy" id="1123269"/>
    <lineage>
        <taxon>Bacteria</taxon>
        <taxon>Pseudomonadati</taxon>
        <taxon>Pseudomonadota</taxon>
        <taxon>Alphaproteobacteria</taxon>
        <taxon>Sphingomonadales</taxon>
        <taxon>Sphingomonadaceae</taxon>
        <taxon>Sphingomonas</taxon>
    </lineage>
</organism>